<reference evidence="2 3" key="1">
    <citation type="journal article" date="2015" name="Appl. Environ. Microbiol.">
        <title>Aerobic and Anaerobic Thiosulfate Oxidation by a Cold-Adapted, Subglacial Chemoautotroph.</title>
        <authorList>
            <person name="Harrold Z.R."/>
            <person name="Skidmore M.L."/>
            <person name="Hamilton T.L."/>
            <person name="Desch L."/>
            <person name="Amada K."/>
            <person name="van Gelder W."/>
            <person name="Glover K."/>
            <person name="Roden E.E."/>
            <person name="Boyd E.S."/>
        </authorList>
    </citation>
    <scope>NUCLEOTIDE SEQUENCE [LARGE SCALE GENOMIC DNA]</scope>
    <source>
        <strain evidence="2 3">RG</strain>
    </source>
</reference>
<dbReference type="Proteomes" id="UP000064243">
    <property type="component" value="Unassembled WGS sequence"/>
</dbReference>
<feature type="compositionally biased region" description="Low complexity" evidence="1">
    <location>
        <begin position="19"/>
        <end position="34"/>
    </location>
</feature>
<organism evidence="2 3">
    <name type="scientific">Thiobacillus denitrificans</name>
    <dbReference type="NCBI Taxonomy" id="36861"/>
    <lineage>
        <taxon>Bacteria</taxon>
        <taxon>Pseudomonadati</taxon>
        <taxon>Pseudomonadota</taxon>
        <taxon>Betaproteobacteria</taxon>
        <taxon>Nitrosomonadales</taxon>
        <taxon>Thiobacillaceae</taxon>
        <taxon>Thiobacillus</taxon>
    </lineage>
</organism>
<comment type="caution">
    <text evidence="2">The sequence shown here is derived from an EMBL/GenBank/DDBJ whole genome shotgun (WGS) entry which is preliminary data.</text>
</comment>
<dbReference type="OrthoDB" id="8566631at2"/>
<dbReference type="EMBL" id="LDUG01000026">
    <property type="protein sequence ID" value="KVW95119.1"/>
    <property type="molecule type" value="Genomic_DNA"/>
</dbReference>
<dbReference type="PATRIC" id="fig|36861.3.peg.1817"/>
<gene>
    <name evidence="2" type="ORF">ABW22_10750</name>
</gene>
<accession>A0A125BCC9</accession>
<sequence>MTAAPAWAASESREKQMLRRMQQQVQQINQARAQSEQEKAAALADKETAERELEKVRSGESTSKRQLASERAARSRAEADLKALQAESDALKARLAATEKQLADSVALQRATAQTLAQVESAKKQTEGKLSGKAHDLQVCQTHNGQLYAIGREMMQKYRDKSCQDALAQAEPFTGLKKVEVENLLETWRDRLDREKLSVTP</sequence>
<protein>
    <submittedName>
        <fullName evidence="2">Uncharacterized protein</fullName>
    </submittedName>
</protein>
<evidence type="ECO:0000313" key="3">
    <source>
        <dbReference type="Proteomes" id="UP000064243"/>
    </source>
</evidence>
<evidence type="ECO:0000313" key="2">
    <source>
        <dbReference type="EMBL" id="KVW95119.1"/>
    </source>
</evidence>
<feature type="region of interest" description="Disordered" evidence="1">
    <location>
        <begin position="1"/>
        <end position="75"/>
    </location>
</feature>
<keyword evidence="3" id="KW-1185">Reference proteome</keyword>
<dbReference type="AlphaFoldDB" id="A0A125BCC9"/>
<proteinExistence type="predicted"/>
<evidence type="ECO:0000256" key="1">
    <source>
        <dbReference type="SAM" id="MobiDB-lite"/>
    </source>
</evidence>
<feature type="compositionally biased region" description="Basic and acidic residues" evidence="1">
    <location>
        <begin position="35"/>
        <end position="58"/>
    </location>
</feature>
<name>A0A125BCC9_THIDE</name>